<dbReference type="InterPro" id="IPR050904">
    <property type="entry name" value="Adhesion/Biosynth-related"/>
</dbReference>
<dbReference type="FunFam" id="2.30.180.10:FF:000032">
    <property type="entry name" value="Fasciclin domain-containing protein, putative"/>
    <property type="match status" value="1"/>
</dbReference>
<reference evidence="3" key="1">
    <citation type="submission" date="2021-04" db="EMBL/GenBank/DDBJ databases">
        <authorList>
            <person name="Zhang D.-C."/>
        </authorList>
    </citation>
    <scope>NUCLEOTIDE SEQUENCE</scope>
    <source>
        <strain evidence="3">CGMCC 1.15697</strain>
    </source>
</reference>
<protein>
    <submittedName>
        <fullName evidence="3">Fasciclin domain-containing protein</fullName>
    </submittedName>
</protein>
<name>A0A8J7S2I1_9PROT</name>
<dbReference type="PANTHER" id="PTHR10900:SF77">
    <property type="entry name" value="FI19380P1"/>
    <property type="match status" value="1"/>
</dbReference>
<dbReference type="Proteomes" id="UP000672602">
    <property type="component" value="Unassembled WGS sequence"/>
</dbReference>
<dbReference type="InterPro" id="IPR036378">
    <property type="entry name" value="FAS1_dom_sf"/>
</dbReference>
<keyword evidence="4" id="KW-1185">Reference proteome</keyword>
<comment type="caution">
    <text evidence="3">The sequence shown here is derived from an EMBL/GenBank/DDBJ whole genome shotgun (WGS) entry which is preliminary data.</text>
</comment>
<evidence type="ECO:0000259" key="2">
    <source>
        <dbReference type="PROSITE" id="PS50213"/>
    </source>
</evidence>
<proteinExistence type="predicted"/>
<organism evidence="3 4">
    <name type="scientific">Marivibrio halodurans</name>
    <dbReference type="NCBI Taxonomy" id="2039722"/>
    <lineage>
        <taxon>Bacteria</taxon>
        <taxon>Pseudomonadati</taxon>
        <taxon>Pseudomonadota</taxon>
        <taxon>Alphaproteobacteria</taxon>
        <taxon>Rhodospirillales</taxon>
        <taxon>Rhodospirillaceae</taxon>
        <taxon>Marivibrio</taxon>
    </lineage>
</organism>
<feature type="domain" description="FAS1" evidence="2">
    <location>
        <begin position="26"/>
        <end position="159"/>
    </location>
</feature>
<keyword evidence="1" id="KW-0732">Signal</keyword>
<feature type="signal peptide" evidence="1">
    <location>
        <begin position="1"/>
        <end position="26"/>
    </location>
</feature>
<dbReference type="RefSeq" id="WP_210681954.1">
    <property type="nucleotide sequence ID" value="NZ_JAGMWN010000004.1"/>
</dbReference>
<dbReference type="EMBL" id="JAGMWN010000004">
    <property type="protein sequence ID" value="MBP5857368.1"/>
    <property type="molecule type" value="Genomic_DNA"/>
</dbReference>
<gene>
    <name evidence="3" type="ORF">KAJ83_10140</name>
</gene>
<dbReference type="PROSITE" id="PS50213">
    <property type="entry name" value="FAS1"/>
    <property type="match status" value="1"/>
</dbReference>
<evidence type="ECO:0000256" key="1">
    <source>
        <dbReference type="SAM" id="SignalP"/>
    </source>
</evidence>
<dbReference type="SMART" id="SM00554">
    <property type="entry name" value="FAS1"/>
    <property type="match status" value="1"/>
</dbReference>
<sequence>MMKHRSVTAAAAIAVPAMLAMGTANAATLMQTAGEDTRFSTFTRAVEAAGLTEMLNSNTFTVFAPTDEAFSKLPAGRLDALMQPENKEELRELLTYHVVSGTLLSQEAMQKSGFRPQTVNGDAVRIDATGGGIYYDNAHIVATDIDTDNGVIHAIDAVALPD</sequence>
<dbReference type="SUPFAM" id="SSF82153">
    <property type="entry name" value="FAS1 domain"/>
    <property type="match status" value="1"/>
</dbReference>
<evidence type="ECO:0000313" key="4">
    <source>
        <dbReference type="Proteomes" id="UP000672602"/>
    </source>
</evidence>
<evidence type="ECO:0000313" key="3">
    <source>
        <dbReference type="EMBL" id="MBP5857368.1"/>
    </source>
</evidence>
<dbReference type="InterPro" id="IPR000782">
    <property type="entry name" value="FAS1_domain"/>
</dbReference>
<dbReference type="AlphaFoldDB" id="A0A8J7S2I1"/>
<dbReference type="PANTHER" id="PTHR10900">
    <property type="entry name" value="PERIOSTIN-RELATED"/>
    <property type="match status" value="1"/>
</dbReference>
<accession>A0A8J7S2I1</accession>
<feature type="chain" id="PRO_5035308243" evidence="1">
    <location>
        <begin position="27"/>
        <end position="162"/>
    </location>
</feature>
<dbReference type="Gene3D" id="2.30.180.10">
    <property type="entry name" value="FAS1 domain"/>
    <property type="match status" value="1"/>
</dbReference>
<dbReference type="Pfam" id="PF02469">
    <property type="entry name" value="Fasciclin"/>
    <property type="match status" value="1"/>
</dbReference>